<dbReference type="EC" id="3.1.26.4" evidence="13"/>
<comment type="cofactor">
    <cofactor evidence="12">
        <name>Mn(2+)</name>
        <dbReference type="ChEBI" id="CHEBI:29035"/>
    </cofactor>
    <cofactor evidence="12">
        <name>Mg(2+)</name>
        <dbReference type="ChEBI" id="CHEBI:18420"/>
    </cofactor>
    <text evidence="12">Manganese or magnesium. Binds 1 divalent metal ion per monomer in the absence of substrate. May bind a second metal ion after substrate binding.</text>
</comment>
<gene>
    <name evidence="15" type="primary">rnhC</name>
    <name evidence="15" type="ORF">CVV64_03980</name>
</gene>
<accession>A0A2N1PRI3</accession>
<keyword evidence="11" id="KW-0460">Magnesium</keyword>
<comment type="cofactor">
    <cofactor evidence="2">
        <name>Mg(2+)</name>
        <dbReference type="ChEBI" id="CHEBI:18420"/>
    </cofactor>
</comment>
<evidence type="ECO:0000313" key="15">
    <source>
        <dbReference type="EMBL" id="PKK90937.1"/>
    </source>
</evidence>
<keyword evidence="8 12" id="KW-0479">Metal-binding</keyword>
<dbReference type="InterPro" id="IPR012295">
    <property type="entry name" value="TBP_dom_sf"/>
</dbReference>
<dbReference type="SUPFAM" id="SSF53098">
    <property type="entry name" value="Ribonuclease H-like"/>
    <property type="match status" value="1"/>
</dbReference>
<dbReference type="GO" id="GO:0032299">
    <property type="term" value="C:ribonuclease H2 complex"/>
    <property type="evidence" value="ECO:0007669"/>
    <property type="project" value="TreeGrafter"/>
</dbReference>
<dbReference type="GO" id="GO:0046872">
    <property type="term" value="F:metal ion binding"/>
    <property type="evidence" value="ECO:0007669"/>
    <property type="project" value="UniProtKB-KW"/>
</dbReference>
<keyword evidence="9 12" id="KW-0255">Endonuclease</keyword>
<dbReference type="GO" id="GO:0004523">
    <property type="term" value="F:RNA-DNA hybrid ribonuclease activity"/>
    <property type="evidence" value="ECO:0007669"/>
    <property type="project" value="UniProtKB-UniRule"/>
</dbReference>
<dbReference type="InterPro" id="IPR036397">
    <property type="entry name" value="RNaseH_sf"/>
</dbReference>
<dbReference type="EMBL" id="PGXC01000003">
    <property type="protein sequence ID" value="PKK90937.1"/>
    <property type="molecule type" value="Genomic_DNA"/>
</dbReference>
<dbReference type="Gene3D" id="3.30.310.10">
    <property type="entry name" value="TATA-Binding Protein"/>
    <property type="match status" value="1"/>
</dbReference>
<evidence type="ECO:0000313" key="16">
    <source>
        <dbReference type="Proteomes" id="UP000233256"/>
    </source>
</evidence>
<dbReference type="PANTHER" id="PTHR10954">
    <property type="entry name" value="RIBONUCLEASE H2 SUBUNIT A"/>
    <property type="match status" value="1"/>
</dbReference>
<proteinExistence type="inferred from homology"/>
<feature type="binding site" evidence="12">
    <location>
        <position position="106"/>
    </location>
    <ligand>
        <name>a divalent metal cation</name>
        <dbReference type="ChEBI" id="CHEBI:60240"/>
    </ligand>
</feature>
<dbReference type="Gene3D" id="3.30.420.10">
    <property type="entry name" value="Ribonuclease H-like superfamily/Ribonuclease H"/>
    <property type="match status" value="1"/>
</dbReference>
<comment type="function">
    <text evidence="3 13">Endonuclease that specifically degrades the RNA of RNA-DNA hybrids.</text>
</comment>
<dbReference type="InterPro" id="IPR001352">
    <property type="entry name" value="RNase_HII/HIII"/>
</dbReference>
<comment type="catalytic activity">
    <reaction evidence="1 12 13">
        <text>Endonucleolytic cleavage to 5'-phosphomonoester.</text>
        <dbReference type="EC" id="3.1.26.4"/>
    </reaction>
</comment>
<evidence type="ECO:0000256" key="4">
    <source>
        <dbReference type="ARBA" id="ARBA00004496"/>
    </source>
</evidence>
<protein>
    <recommendedName>
        <fullName evidence="13">Ribonuclease</fullName>
        <ecNumber evidence="13">3.1.26.4</ecNumber>
    </recommendedName>
</protein>
<feature type="binding site" evidence="12">
    <location>
        <position position="107"/>
    </location>
    <ligand>
        <name>a divalent metal cation</name>
        <dbReference type="ChEBI" id="CHEBI:60240"/>
    </ligand>
</feature>
<dbReference type="Pfam" id="PF01351">
    <property type="entry name" value="RNase_HII"/>
    <property type="match status" value="1"/>
</dbReference>
<feature type="binding site" evidence="12">
    <location>
        <position position="208"/>
    </location>
    <ligand>
        <name>a divalent metal cation</name>
        <dbReference type="ChEBI" id="CHEBI:60240"/>
    </ligand>
</feature>
<evidence type="ECO:0000256" key="6">
    <source>
        <dbReference type="ARBA" id="ARBA00022490"/>
    </source>
</evidence>
<reference evidence="15 16" key="1">
    <citation type="journal article" date="2017" name="ISME J.">
        <title>Potential for microbial H2 and metal transformations associated with novel bacteria and archaea in deep terrestrial subsurface sediments.</title>
        <authorList>
            <person name="Hernsdorf A.W."/>
            <person name="Amano Y."/>
            <person name="Miyakawa K."/>
            <person name="Ise K."/>
            <person name="Suzuki Y."/>
            <person name="Anantharaman K."/>
            <person name="Probst A."/>
            <person name="Burstein D."/>
            <person name="Thomas B.C."/>
            <person name="Banfield J.F."/>
        </authorList>
    </citation>
    <scope>NUCLEOTIDE SEQUENCE [LARGE SCALE GENOMIC DNA]</scope>
    <source>
        <strain evidence="15">HGW-Wallbacteria-1</strain>
    </source>
</reference>
<keyword evidence="6" id="KW-0963">Cytoplasm</keyword>
<dbReference type="InterPro" id="IPR012337">
    <property type="entry name" value="RNaseH-like_sf"/>
</dbReference>
<keyword evidence="7 12" id="KW-0540">Nuclease</keyword>
<dbReference type="Proteomes" id="UP000233256">
    <property type="component" value="Unassembled WGS sequence"/>
</dbReference>
<keyword evidence="10 12" id="KW-0378">Hydrolase</keyword>
<evidence type="ECO:0000256" key="13">
    <source>
        <dbReference type="RuleBase" id="RU003515"/>
    </source>
</evidence>
<evidence type="ECO:0000256" key="5">
    <source>
        <dbReference type="ARBA" id="ARBA00008378"/>
    </source>
</evidence>
<dbReference type="CDD" id="cd06590">
    <property type="entry name" value="RNase_HII_bacteria_HIII_like"/>
    <property type="match status" value="1"/>
</dbReference>
<dbReference type="GO" id="GO:0006298">
    <property type="term" value="P:mismatch repair"/>
    <property type="evidence" value="ECO:0007669"/>
    <property type="project" value="TreeGrafter"/>
</dbReference>
<dbReference type="InterPro" id="IPR004641">
    <property type="entry name" value="RNase_HIII"/>
</dbReference>
<dbReference type="GO" id="GO:0043137">
    <property type="term" value="P:DNA replication, removal of RNA primer"/>
    <property type="evidence" value="ECO:0007669"/>
    <property type="project" value="TreeGrafter"/>
</dbReference>
<comment type="subcellular location">
    <subcellularLocation>
        <location evidence="4">Cytoplasm</location>
    </subcellularLocation>
</comment>
<sequence length="307" mass="33874">MSERKTCIVLNTGTTEAHVKAVRISLESLDFNFSDIQYAFFKAQSCEHSLVFYRSGKIVIQGKNPDELLVQLKCASDIEFEESVPKPGKSCAVKSEADKDECIGIDESGKGDFFGPLVISAVFVDRKMAGVLREYGVQDSKNISDVQIRKLNSLIISNCPNTTISLGPAKYNQLYESFGNLNKLLAWAHATALEDLLGKVQCEKAISDQFAREELLRYYLKDRGRGIELVQTPKAERFIAVAAASIVARNRFVEGLRKLSENVGIELPKGCGSNVVSVGRNIVGSGREEILSEISKLHFKTSASIRE</sequence>
<evidence type="ECO:0000256" key="8">
    <source>
        <dbReference type="ARBA" id="ARBA00022723"/>
    </source>
</evidence>
<feature type="domain" description="RNase H type-2" evidence="14">
    <location>
        <begin position="100"/>
        <end position="307"/>
    </location>
</feature>
<name>A0A2N1PRI3_9BACT</name>
<dbReference type="InterPro" id="IPR024567">
    <property type="entry name" value="RNase_HII/HIII_dom"/>
</dbReference>
<comment type="similarity">
    <text evidence="5">Belongs to the RNase HII family. RnhC subfamily.</text>
</comment>
<evidence type="ECO:0000256" key="9">
    <source>
        <dbReference type="ARBA" id="ARBA00022759"/>
    </source>
</evidence>
<dbReference type="NCBIfam" id="TIGR00716">
    <property type="entry name" value="rnhC"/>
    <property type="match status" value="1"/>
</dbReference>
<evidence type="ECO:0000259" key="14">
    <source>
        <dbReference type="PROSITE" id="PS51975"/>
    </source>
</evidence>
<dbReference type="GO" id="GO:0003723">
    <property type="term" value="F:RNA binding"/>
    <property type="evidence" value="ECO:0007669"/>
    <property type="project" value="UniProtKB-UniRule"/>
</dbReference>
<comment type="caution">
    <text evidence="15">The sequence shown here is derived from an EMBL/GenBank/DDBJ whole genome shotgun (WGS) entry which is preliminary data.</text>
</comment>
<evidence type="ECO:0000256" key="3">
    <source>
        <dbReference type="ARBA" id="ARBA00004065"/>
    </source>
</evidence>
<dbReference type="GO" id="GO:0005737">
    <property type="term" value="C:cytoplasm"/>
    <property type="evidence" value="ECO:0007669"/>
    <property type="project" value="UniProtKB-SubCell"/>
</dbReference>
<organism evidence="15 16">
    <name type="scientific">Candidatus Wallbacteria bacterium HGW-Wallbacteria-1</name>
    <dbReference type="NCBI Taxonomy" id="2013854"/>
    <lineage>
        <taxon>Bacteria</taxon>
        <taxon>Candidatus Walliibacteriota</taxon>
    </lineage>
</organism>
<dbReference type="PIRSF" id="PIRSF037748">
    <property type="entry name" value="RnhC"/>
    <property type="match status" value="1"/>
</dbReference>
<evidence type="ECO:0000256" key="11">
    <source>
        <dbReference type="ARBA" id="ARBA00022842"/>
    </source>
</evidence>
<dbReference type="PANTHER" id="PTHR10954:SF23">
    <property type="entry name" value="RIBONUCLEASE"/>
    <property type="match status" value="1"/>
</dbReference>
<evidence type="ECO:0000256" key="1">
    <source>
        <dbReference type="ARBA" id="ARBA00000077"/>
    </source>
</evidence>
<evidence type="ECO:0000256" key="2">
    <source>
        <dbReference type="ARBA" id="ARBA00001946"/>
    </source>
</evidence>
<evidence type="ECO:0000256" key="12">
    <source>
        <dbReference type="PROSITE-ProRule" id="PRU01319"/>
    </source>
</evidence>
<dbReference type="AlphaFoldDB" id="A0A2N1PRI3"/>
<evidence type="ECO:0000256" key="7">
    <source>
        <dbReference type="ARBA" id="ARBA00022722"/>
    </source>
</evidence>
<evidence type="ECO:0000256" key="10">
    <source>
        <dbReference type="ARBA" id="ARBA00022801"/>
    </source>
</evidence>
<dbReference type="PROSITE" id="PS51975">
    <property type="entry name" value="RNASE_H_2"/>
    <property type="match status" value="1"/>
</dbReference>